<accession>A0A164MX77</accession>
<organism evidence="1 2">
    <name type="scientific">Sistotremastrum niveocremeum HHB9708</name>
    <dbReference type="NCBI Taxonomy" id="1314777"/>
    <lineage>
        <taxon>Eukaryota</taxon>
        <taxon>Fungi</taxon>
        <taxon>Dikarya</taxon>
        <taxon>Basidiomycota</taxon>
        <taxon>Agaricomycotina</taxon>
        <taxon>Agaricomycetes</taxon>
        <taxon>Sistotremastrales</taxon>
        <taxon>Sistotremastraceae</taxon>
        <taxon>Sertulicium</taxon>
        <taxon>Sertulicium niveocremeum</taxon>
    </lineage>
</organism>
<name>A0A164MX77_9AGAM</name>
<evidence type="ECO:0008006" key="3">
    <source>
        <dbReference type="Google" id="ProtNLM"/>
    </source>
</evidence>
<evidence type="ECO:0000313" key="1">
    <source>
        <dbReference type="EMBL" id="KZS87133.1"/>
    </source>
</evidence>
<gene>
    <name evidence="1" type="ORF">SISNIDRAFT_322227</name>
</gene>
<dbReference type="InterPro" id="IPR009003">
    <property type="entry name" value="Peptidase_S1_PA"/>
</dbReference>
<keyword evidence="2" id="KW-1185">Reference proteome</keyword>
<evidence type="ECO:0000313" key="2">
    <source>
        <dbReference type="Proteomes" id="UP000076722"/>
    </source>
</evidence>
<reference evidence="1 2" key="1">
    <citation type="journal article" date="2016" name="Mol. Biol. Evol.">
        <title>Comparative Genomics of Early-Diverging Mushroom-Forming Fungi Provides Insights into the Origins of Lignocellulose Decay Capabilities.</title>
        <authorList>
            <person name="Nagy L.G."/>
            <person name="Riley R."/>
            <person name="Tritt A."/>
            <person name="Adam C."/>
            <person name="Daum C."/>
            <person name="Floudas D."/>
            <person name="Sun H."/>
            <person name="Yadav J.S."/>
            <person name="Pangilinan J."/>
            <person name="Larsson K.H."/>
            <person name="Matsuura K."/>
            <person name="Barry K."/>
            <person name="Labutti K."/>
            <person name="Kuo R."/>
            <person name="Ohm R.A."/>
            <person name="Bhattacharya S.S."/>
            <person name="Shirouzu T."/>
            <person name="Yoshinaga Y."/>
            <person name="Martin F.M."/>
            <person name="Grigoriev I.V."/>
            <person name="Hibbett D.S."/>
        </authorList>
    </citation>
    <scope>NUCLEOTIDE SEQUENCE [LARGE SCALE GENOMIC DNA]</scope>
    <source>
        <strain evidence="1 2">HHB9708</strain>
    </source>
</reference>
<dbReference type="Proteomes" id="UP000076722">
    <property type="component" value="Unassembled WGS sequence"/>
</dbReference>
<sequence>MYIPAELQLSEGFIDACLNAGKHEEGPNTYLSSSSWWSGERPIDKAAETSSANDVPPNTPPLTDKYPFPHSDFFPYRTPCIYKSGSQWPTHGPLGERLIREPRPVYDHPIQSTWISIGTSICDELESHGILWTSVNAFAYANAGDPKSFCPLIICVGVIPSSLSYDAAIDSAALVKKILAESGFPEIEVAFIESLMTRSSSSGSSSGSPPKLLSFHPLINNVPHLRKPFTPTLGLSIASRTNPFCEGTGAFYFRLPGDDDRIALLTCAHVARPPPLYSNASIAGTNCQRREEIVAPGFWGFDNAVSAMLSTVGEHLYNIDAWNDAVVRLGEAKEGEDEEVVDKRKEYLDSIKKAVKEIRRVKALHADITENFTTLDQRVIGFVLRSESIEDSVEPYQFPNDWALIELYKDKIDWKTFTGNKVWIGGNISPTQYANTLFPHPQDRKSYKYPQDGLLQAFNFLRADELNNPHHLDAHGNKCILVVKNGLGTGTTIGALNGLESFTYSRSSAGSTSTSNVAPSRKALEFAVLPHDNTRTFSEAGDSGSIVLDREGRVVGMVTGASGSLEEDEASVSYVTPYWWILEQMEEKFPGIELYEAVN</sequence>
<dbReference type="AlphaFoldDB" id="A0A164MX77"/>
<protein>
    <recommendedName>
        <fullName evidence="3">Peptidase S1 domain-containing protein</fullName>
    </recommendedName>
</protein>
<dbReference type="OrthoDB" id="5424209at2759"/>
<proteinExistence type="predicted"/>
<dbReference type="SUPFAM" id="SSF50494">
    <property type="entry name" value="Trypsin-like serine proteases"/>
    <property type="match status" value="2"/>
</dbReference>
<dbReference type="EMBL" id="KV419456">
    <property type="protein sequence ID" value="KZS87133.1"/>
    <property type="molecule type" value="Genomic_DNA"/>
</dbReference>